<evidence type="ECO:0000313" key="3">
    <source>
        <dbReference type="Proteomes" id="UP001271780"/>
    </source>
</evidence>
<dbReference type="Gene3D" id="3.50.50.60">
    <property type="entry name" value="FAD/NAD(P)-binding domain"/>
    <property type="match status" value="1"/>
</dbReference>
<protein>
    <submittedName>
        <fullName evidence="2">NAD(P)-binding domain-containing protein</fullName>
    </submittedName>
</protein>
<accession>A0ABU4XAG6</accession>
<evidence type="ECO:0000256" key="1">
    <source>
        <dbReference type="ARBA" id="ARBA00023002"/>
    </source>
</evidence>
<name>A0ABU4XAG6_9HYPH</name>
<gene>
    <name evidence="2" type="ORF">RFM27_02765</name>
</gene>
<dbReference type="InterPro" id="IPR036188">
    <property type="entry name" value="FAD/NAD-bd_sf"/>
</dbReference>
<comment type="caution">
    <text evidence="2">The sequence shown here is derived from an EMBL/GenBank/DDBJ whole genome shotgun (WGS) entry which is preliminary data.</text>
</comment>
<dbReference type="Proteomes" id="UP001271780">
    <property type="component" value="Unassembled WGS sequence"/>
</dbReference>
<dbReference type="PANTHER" id="PTHR43539">
    <property type="entry name" value="FLAVIN-BINDING MONOOXYGENASE-LIKE PROTEIN (AFU_ORTHOLOGUE AFUA_4G09220)"/>
    <property type="match status" value="1"/>
</dbReference>
<sequence>MNTPNVQTVMPGDRYEGSDPYGVLTRDQVVALLEHFAGRNGLPIEANTAVLAKENGVYRLTTSHGKLRARNVIVASGNLNCPVRPISSDALPPDIYQVDAPSYRSAADLPDGAVLVVGSGQSGAQIAEELAEAGRTVFLATASDKAKTPYRRLYRPSRDRRTRFGLRPGGDGCVASVISHHRFARSLPVRHHERGLVHWLQG</sequence>
<dbReference type="PANTHER" id="PTHR43539:SF78">
    <property type="entry name" value="FLAVIN-CONTAINING MONOOXYGENASE"/>
    <property type="match status" value="1"/>
</dbReference>
<dbReference type="Pfam" id="PF13738">
    <property type="entry name" value="Pyr_redox_3"/>
    <property type="match status" value="1"/>
</dbReference>
<reference evidence="2 3" key="1">
    <citation type="submission" date="2023-08" db="EMBL/GenBank/DDBJ databases">
        <title>Implementing the SeqCode for naming new Mesorhizobium species isolated from Vachellia karroo root nodules.</title>
        <authorList>
            <person name="Van Lill M."/>
        </authorList>
    </citation>
    <scope>NUCLEOTIDE SEQUENCE [LARGE SCALE GENOMIC DNA]</scope>
    <source>
        <strain evidence="2 3">VK23A</strain>
    </source>
</reference>
<evidence type="ECO:0000313" key="2">
    <source>
        <dbReference type="EMBL" id="MDX8470993.1"/>
    </source>
</evidence>
<keyword evidence="3" id="KW-1185">Reference proteome</keyword>
<dbReference type="RefSeq" id="WP_320315167.1">
    <property type="nucleotide sequence ID" value="NZ_JAVIIX010000001.1"/>
</dbReference>
<proteinExistence type="predicted"/>
<organism evidence="2 3">
    <name type="scientific">Mesorhizobium dulcispinae</name>
    <dbReference type="NCBI Taxonomy" id="3072316"/>
    <lineage>
        <taxon>Bacteria</taxon>
        <taxon>Pseudomonadati</taxon>
        <taxon>Pseudomonadota</taxon>
        <taxon>Alphaproteobacteria</taxon>
        <taxon>Hyphomicrobiales</taxon>
        <taxon>Phyllobacteriaceae</taxon>
        <taxon>Mesorhizobium</taxon>
    </lineage>
</organism>
<dbReference type="InterPro" id="IPR050982">
    <property type="entry name" value="Auxin_biosynth/cation_transpt"/>
</dbReference>
<keyword evidence="1" id="KW-0560">Oxidoreductase</keyword>
<dbReference type="EMBL" id="JAVIIZ010000001">
    <property type="protein sequence ID" value="MDX8470993.1"/>
    <property type="molecule type" value="Genomic_DNA"/>
</dbReference>
<dbReference type="SUPFAM" id="SSF51905">
    <property type="entry name" value="FAD/NAD(P)-binding domain"/>
    <property type="match status" value="1"/>
</dbReference>